<feature type="region of interest" description="Disordered" evidence="1">
    <location>
        <begin position="1"/>
        <end position="26"/>
    </location>
</feature>
<dbReference type="EMBL" id="JASDAP010000013">
    <property type="protein sequence ID" value="KAK1892399.1"/>
    <property type="molecule type" value="Genomic_DNA"/>
</dbReference>
<reference evidence="2" key="1">
    <citation type="submission" date="2023-04" db="EMBL/GenBank/DDBJ databases">
        <title>Chromosome-level genome of Chaenocephalus aceratus.</title>
        <authorList>
            <person name="Park H."/>
        </authorList>
    </citation>
    <scope>NUCLEOTIDE SEQUENCE</scope>
    <source>
        <strain evidence="2">DE</strain>
        <tissue evidence="2">Muscle</tissue>
    </source>
</reference>
<sequence length="96" mass="10296">RGSAEEQQEAGGGQVASPRKSTHSRLQTLLSSAWSSGTSGVNRKRNSAGFRSCSVRRKLKHLHFSLQERVCAAGEARARSLPSLLTNHRAGGRRGG</sequence>
<feature type="non-terminal residue" evidence="2">
    <location>
        <position position="1"/>
    </location>
</feature>
<evidence type="ECO:0000313" key="3">
    <source>
        <dbReference type="Proteomes" id="UP001228049"/>
    </source>
</evidence>
<protein>
    <submittedName>
        <fullName evidence="2">Segment polarity protein dishevelled like DVL-3</fullName>
    </submittedName>
</protein>
<name>A0AAD9F882_DISEL</name>
<accession>A0AAD9F882</accession>
<feature type="non-terminal residue" evidence="2">
    <location>
        <position position="96"/>
    </location>
</feature>
<dbReference type="AlphaFoldDB" id="A0AAD9F882"/>
<organism evidence="2 3">
    <name type="scientific">Dissostichus eleginoides</name>
    <name type="common">Patagonian toothfish</name>
    <name type="synonym">Dissostichus amissus</name>
    <dbReference type="NCBI Taxonomy" id="100907"/>
    <lineage>
        <taxon>Eukaryota</taxon>
        <taxon>Metazoa</taxon>
        <taxon>Chordata</taxon>
        <taxon>Craniata</taxon>
        <taxon>Vertebrata</taxon>
        <taxon>Euteleostomi</taxon>
        <taxon>Actinopterygii</taxon>
        <taxon>Neopterygii</taxon>
        <taxon>Teleostei</taxon>
        <taxon>Neoteleostei</taxon>
        <taxon>Acanthomorphata</taxon>
        <taxon>Eupercaria</taxon>
        <taxon>Perciformes</taxon>
        <taxon>Notothenioidei</taxon>
        <taxon>Nototheniidae</taxon>
        <taxon>Dissostichus</taxon>
    </lineage>
</organism>
<dbReference type="Proteomes" id="UP001228049">
    <property type="component" value="Unassembled WGS sequence"/>
</dbReference>
<proteinExistence type="predicted"/>
<gene>
    <name evidence="2" type="ORF">KUDE01_007474</name>
</gene>
<keyword evidence="3" id="KW-1185">Reference proteome</keyword>
<evidence type="ECO:0000313" key="2">
    <source>
        <dbReference type="EMBL" id="KAK1892399.1"/>
    </source>
</evidence>
<evidence type="ECO:0000256" key="1">
    <source>
        <dbReference type="SAM" id="MobiDB-lite"/>
    </source>
</evidence>
<comment type="caution">
    <text evidence="2">The sequence shown here is derived from an EMBL/GenBank/DDBJ whole genome shotgun (WGS) entry which is preliminary data.</text>
</comment>